<protein>
    <submittedName>
        <fullName evidence="1">Uncharacterized protein</fullName>
    </submittedName>
</protein>
<reference evidence="1 2" key="1">
    <citation type="submission" date="2024-08" db="EMBL/GenBank/DDBJ databases">
        <authorList>
            <person name="Cucini C."/>
            <person name="Frati F."/>
        </authorList>
    </citation>
    <scope>NUCLEOTIDE SEQUENCE [LARGE SCALE GENOMIC DNA]</scope>
</reference>
<dbReference type="EMBL" id="CAXLJM020000076">
    <property type="protein sequence ID" value="CAL8129371.1"/>
    <property type="molecule type" value="Genomic_DNA"/>
</dbReference>
<dbReference type="Proteomes" id="UP001642540">
    <property type="component" value="Unassembled WGS sequence"/>
</dbReference>
<comment type="caution">
    <text evidence="1">The sequence shown here is derived from an EMBL/GenBank/DDBJ whole genome shotgun (WGS) entry which is preliminary data.</text>
</comment>
<name>A0ABP1RK99_9HEXA</name>
<keyword evidence="2" id="KW-1185">Reference proteome</keyword>
<gene>
    <name evidence="1" type="ORF">ODALV1_LOCUS23127</name>
</gene>
<proteinExistence type="predicted"/>
<accession>A0ABP1RK99</accession>
<sequence length="164" mass="18548">MDLIVITDVKNVDNINFQAAETVNRAKPQAQQKIGHDNISKTELAVPTYSLTEFLRTSEYAHLHPFHTHAIKMNTCADLTCGAAQFEDMSRCCDLTECRIEIRTLANLHLCNIIGISNSFTCLHRLIYTTTYMNPVDKNDDDDDIIIIEECPKQSKNKEDGEVS</sequence>
<evidence type="ECO:0000313" key="2">
    <source>
        <dbReference type="Proteomes" id="UP001642540"/>
    </source>
</evidence>
<organism evidence="1 2">
    <name type="scientific">Orchesella dallaii</name>
    <dbReference type="NCBI Taxonomy" id="48710"/>
    <lineage>
        <taxon>Eukaryota</taxon>
        <taxon>Metazoa</taxon>
        <taxon>Ecdysozoa</taxon>
        <taxon>Arthropoda</taxon>
        <taxon>Hexapoda</taxon>
        <taxon>Collembola</taxon>
        <taxon>Entomobryomorpha</taxon>
        <taxon>Entomobryoidea</taxon>
        <taxon>Orchesellidae</taxon>
        <taxon>Orchesellinae</taxon>
        <taxon>Orchesella</taxon>
    </lineage>
</organism>
<evidence type="ECO:0000313" key="1">
    <source>
        <dbReference type="EMBL" id="CAL8129371.1"/>
    </source>
</evidence>